<accession>A0A1S7LM87</accession>
<name>A0A1S7LM87_MAGMO</name>
<evidence type="ECO:0000313" key="2">
    <source>
        <dbReference type="EMBL" id="CRH07244.1"/>
    </source>
</evidence>
<reference evidence="2" key="1">
    <citation type="submission" date="2015-04" db="EMBL/GenBank/DDBJ databases">
        <authorList>
            <person name="Syromyatnikov M.Y."/>
            <person name="Popov V.N."/>
        </authorList>
    </citation>
    <scope>NUCLEOTIDE SEQUENCE</scope>
    <source>
        <strain evidence="2">MO-1</strain>
    </source>
</reference>
<organism evidence="2">
    <name type="scientific">Magnetococcus massalia (strain MO-1)</name>
    <dbReference type="NCBI Taxonomy" id="451514"/>
    <lineage>
        <taxon>Bacteria</taxon>
        <taxon>Pseudomonadati</taxon>
        <taxon>Pseudomonadota</taxon>
        <taxon>Magnetococcia</taxon>
        <taxon>Magnetococcales</taxon>
        <taxon>Magnetococcaceae</taxon>
        <taxon>Magnetococcus</taxon>
    </lineage>
</organism>
<proteinExistence type="predicted"/>
<dbReference type="EMBL" id="LO017727">
    <property type="protein sequence ID" value="CRH07244.1"/>
    <property type="molecule type" value="Genomic_DNA"/>
</dbReference>
<sequence length="67" mass="7511">MAYPCDACLKQVKLGRYAKPHSELKPAPNSFKSSQGEAMELNCSRCGATFSRPEPGNEYRWVIHGCY</sequence>
<gene>
    <name evidence="2" type="ORF">MAGMO_3103</name>
</gene>
<dbReference type="PROSITE" id="PS50835">
    <property type="entry name" value="IG_LIKE"/>
    <property type="match status" value="1"/>
</dbReference>
<dbReference type="InterPro" id="IPR007110">
    <property type="entry name" value="Ig-like_dom"/>
</dbReference>
<protein>
    <recommendedName>
        <fullName evidence="1">Ig-like domain-containing protein</fullName>
    </recommendedName>
</protein>
<evidence type="ECO:0000259" key="1">
    <source>
        <dbReference type="PROSITE" id="PS50835"/>
    </source>
</evidence>
<dbReference type="AlphaFoldDB" id="A0A1S7LM87"/>
<feature type="domain" description="Ig-like" evidence="1">
    <location>
        <begin position="20"/>
        <end position="67"/>
    </location>
</feature>